<dbReference type="GO" id="GO:0004564">
    <property type="term" value="F:beta-fructofuranosidase activity"/>
    <property type="evidence" value="ECO:0007669"/>
    <property type="project" value="UniProtKB-EC"/>
</dbReference>
<comment type="caution">
    <text evidence="6">The sequence shown here is derived from an EMBL/GenBank/DDBJ whole genome shotgun (WGS) entry which is preliminary data.</text>
</comment>
<dbReference type="InterPro" id="IPR023296">
    <property type="entry name" value="Glyco_hydro_beta-prop_sf"/>
</dbReference>
<sequence length="577" mass="62810">MAISLTLPASAAFTRVDVCLERIGDDAVEVNLFSGDTYVDSAALRLGARRGLLRLACPDGADRLDVSGARIALAYTWDSHRVLAEGVTVVAPAPAVGHAFVHITPPTGWLNDPNGLSKFRGVYHVFYQYTPYAAHWDSMHWGHAVSDDLVHWRHLPIFLEPQPELLEDTALSGGAFSGSALPLDAAGRPCSGDDAETLLVALTRHVQNGADPDSLVEIQTVLQTTDGILPGPEVTALTRDDAVGRDWRDPKLVVDEVGVHMILATHVDRECPTEATSRTPGDGVFTLAALPHHDPGGEPDPNRLPAIVSYLHDDEREWSEGWSPEGVVVADAGISESSTIECPDVLTVSGRRFAVGGIMHYRRPSGAFQPVRWYDLDGPETRAGWIDEGDSFYAVQTLVEDDRILAWGWLADWCYRRGTLDHLNQGVLSLPRELVVTDRGLGMVPAREIRALMREAVPAGQACANAYALRMSFDDEAAPVTVAFSEADDVPVLRIVGGVVELARPNATPCRVELDRIHRVEAFYDRGVVEVFINDGEATFSCLGDDRAETARVRVDAAPGVSWELFDLRRAAESPRS</sequence>
<dbReference type="SUPFAM" id="SSF49899">
    <property type="entry name" value="Concanavalin A-like lectins/glucanases"/>
    <property type="match status" value="1"/>
</dbReference>
<dbReference type="PANTHER" id="PTHR43101:SF1">
    <property type="entry name" value="BETA-FRUCTOSIDASE"/>
    <property type="match status" value="1"/>
</dbReference>
<evidence type="ECO:0000256" key="4">
    <source>
        <dbReference type="ARBA" id="ARBA00023295"/>
    </source>
</evidence>
<name>A0A8I0KR25_9ACTO</name>
<evidence type="ECO:0000313" key="6">
    <source>
        <dbReference type="EMBL" id="MBD3689017.1"/>
    </source>
</evidence>
<keyword evidence="7" id="KW-1185">Reference proteome</keyword>
<reference evidence="6 7" key="1">
    <citation type="submission" date="2020-08" db="EMBL/GenBank/DDBJ databases">
        <title>Winkia gen. nov., sp. nov., isolated from faeces of the Anser albifrons in China.</title>
        <authorList>
            <person name="Liu Q."/>
        </authorList>
    </citation>
    <scope>NUCLEOTIDE SEQUENCE [LARGE SCALE GENOMIC DNA]</scope>
    <source>
        <strain evidence="6 7">C62</strain>
    </source>
</reference>
<dbReference type="Proteomes" id="UP000627538">
    <property type="component" value="Unassembled WGS sequence"/>
</dbReference>
<dbReference type="GO" id="GO:0005975">
    <property type="term" value="P:carbohydrate metabolic process"/>
    <property type="evidence" value="ECO:0007669"/>
    <property type="project" value="InterPro"/>
</dbReference>
<feature type="domain" description="Glycosyl hydrolase family 32 N-terminal" evidence="5">
    <location>
        <begin position="102"/>
        <end position="263"/>
    </location>
</feature>
<dbReference type="PANTHER" id="PTHR43101">
    <property type="entry name" value="BETA-FRUCTOSIDASE"/>
    <property type="match status" value="1"/>
</dbReference>
<dbReference type="InterPro" id="IPR001362">
    <property type="entry name" value="Glyco_hydro_32"/>
</dbReference>
<dbReference type="EMBL" id="JACRUO010000001">
    <property type="protein sequence ID" value="MBD3689017.1"/>
    <property type="molecule type" value="Genomic_DNA"/>
</dbReference>
<evidence type="ECO:0000259" key="5">
    <source>
        <dbReference type="Pfam" id="PF00251"/>
    </source>
</evidence>
<accession>A0A8I0KR25</accession>
<dbReference type="Gene3D" id="2.115.10.20">
    <property type="entry name" value="Glycosyl hydrolase domain, family 43"/>
    <property type="match status" value="1"/>
</dbReference>
<comment type="similarity">
    <text evidence="1">Belongs to the glycosyl hydrolase 32 family.</text>
</comment>
<keyword evidence="4" id="KW-0326">Glycosidase</keyword>
<gene>
    <name evidence="6" type="ORF">H8R10_02050</name>
</gene>
<dbReference type="EC" id="3.2.1.26" evidence="2"/>
<dbReference type="RefSeq" id="WP_191071097.1">
    <property type="nucleotide sequence ID" value="NZ_CP060506.1"/>
</dbReference>
<feature type="domain" description="Glycosyl hydrolase family 32 N-terminal" evidence="5">
    <location>
        <begin position="335"/>
        <end position="438"/>
    </location>
</feature>
<dbReference type="InterPro" id="IPR018053">
    <property type="entry name" value="Glyco_hydro_32_AS"/>
</dbReference>
<dbReference type="InterPro" id="IPR051214">
    <property type="entry name" value="GH32_Enzymes"/>
</dbReference>
<protein>
    <recommendedName>
        <fullName evidence="2">beta-fructofuranosidase</fullName>
        <ecNumber evidence="2">3.2.1.26</ecNumber>
    </recommendedName>
</protein>
<dbReference type="InterPro" id="IPR013148">
    <property type="entry name" value="Glyco_hydro_32_N"/>
</dbReference>
<keyword evidence="3" id="KW-0378">Hydrolase</keyword>
<dbReference type="InterPro" id="IPR013320">
    <property type="entry name" value="ConA-like_dom_sf"/>
</dbReference>
<organism evidence="6 7">
    <name type="scientific">Nanchangia anserum</name>
    <dbReference type="NCBI Taxonomy" id="2692125"/>
    <lineage>
        <taxon>Bacteria</taxon>
        <taxon>Bacillati</taxon>
        <taxon>Actinomycetota</taxon>
        <taxon>Actinomycetes</taxon>
        <taxon>Actinomycetales</taxon>
        <taxon>Actinomycetaceae</taxon>
        <taxon>Nanchangia</taxon>
    </lineage>
</organism>
<evidence type="ECO:0000313" key="7">
    <source>
        <dbReference type="Proteomes" id="UP000627538"/>
    </source>
</evidence>
<dbReference type="SUPFAM" id="SSF75005">
    <property type="entry name" value="Arabinanase/levansucrase/invertase"/>
    <property type="match status" value="1"/>
</dbReference>
<dbReference type="PROSITE" id="PS00609">
    <property type="entry name" value="GLYCOSYL_HYDROL_F32"/>
    <property type="match status" value="1"/>
</dbReference>
<dbReference type="Pfam" id="PF00251">
    <property type="entry name" value="Glyco_hydro_32N"/>
    <property type="match status" value="2"/>
</dbReference>
<proteinExistence type="inferred from homology"/>
<evidence type="ECO:0000256" key="1">
    <source>
        <dbReference type="ARBA" id="ARBA00009902"/>
    </source>
</evidence>
<dbReference type="AlphaFoldDB" id="A0A8I0KR25"/>
<dbReference type="SMART" id="SM00640">
    <property type="entry name" value="Glyco_32"/>
    <property type="match status" value="1"/>
</dbReference>
<evidence type="ECO:0000256" key="2">
    <source>
        <dbReference type="ARBA" id="ARBA00012758"/>
    </source>
</evidence>
<evidence type="ECO:0000256" key="3">
    <source>
        <dbReference type="ARBA" id="ARBA00022801"/>
    </source>
</evidence>